<evidence type="ECO:0000313" key="11">
    <source>
        <dbReference type="EMBL" id="GFS01475.1"/>
    </source>
</evidence>
<dbReference type="Pfam" id="PF20519">
    <property type="entry name" value="Polycystin_dom"/>
    <property type="match status" value="1"/>
</dbReference>
<evidence type="ECO:0000256" key="7">
    <source>
        <dbReference type="SAM" id="MobiDB-lite"/>
    </source>
</evidence>
<evidence type="ECO:0000313" key="12">
    <source>
        <dbReference type="Proteomes" id="UP000762676"/>
    </source>
</evidence>
<evidence type="ECO:0000256" key="3">
    <source>
        <dbReference type="ARBA" id="ARBA00022692"/>
    </source>
</evidence>
<feature type="domain" description="Polycystin" evidence="10">
    <location>
        <begin position="148"/>
        <end position="279"/>
    </location>
</feature>
<feature type="compositionally biased region" description="Acidic residues" evidence="7">
    <location>
        <begin position="21"/>
        <end position="50"/>
    </location>
</feature>
<keyword evidence="12" id="KW-1185">Reference proteome</keyword>
<comment type="similarity">
    <text evidence="2">Belongs to the polycystin family.</text>
</comment>
<feature type="transmembrane region" description="Helical" evidence="8">
    <location>
        <begin position="79"/>
        <end position="98"/>
    </location>
</feature>
<dbReference type="AlphaFoldDB" id="A0AAV4HUU6"/>
<evidence type="ECO:0000259" key="9">
    <source>
        <dbReference type="Pfam" id="PF08016"/>
    </source>
</evidence>
<evidence type="ECO:0000256" key="6">
    <source>
        <dbReference type="ARBA" id="ARBA00023180"/>
    </source>
</evidence>
<feature type="transmembrane region" description="Helical" evidence="8">
    <location>
        <begin position="292"/>
        <end position="310"/>
    </location>
</feature>
<sequence length="432" mass="49567">MKSAHTQRVNLRLLPNKFRNEDDDDDDDDEGEEEDGDDDDDDEEEEEEDAQCLISDSYPETDVADRGRNSGRRRNLESLVWEVIFYAGFLTLLVSTAFDNRDRRSYGFHSSILTATDPAGQFSQVGCSVESCDPPMHVWPLQMWPLPVRCIPSWSSGYRDWADYDFRWTAPEVNISTDTRSPWRYSSWADIGGTPVAGRLGVYPNGGYVQDLAGTLEEVSADLTDLQRSRWVDQWTKVVLIETTIYTPNINMFAMITALFEFPQAMVTQAQLYAHPFKLLSYADDYPVSARIFDFLIFFVIVWFAVRVVLKLRRWRWSFFLKFWNVLELVNLLLGLAVVVLYVGRQVVSDHVAKEAAKTTGQFYNFQTLAMWDQLFGILLGFCCCMSTLKVLHLFRFNRRMSLLGATMRGSAKELAGFAFMYGLIMAAFISF</sequence>
<feature type="transmembrane region" description="Helical" evidence="8">
    <location>
        <begin position="322"/>
        <end position="344"/>
    </location>
</feature>
<evidence type="ECO:0000259" key="10">
    <source>
        <dbReference type="Pfam" id="PF20519"/>
    </source>
</evidence>
<dbReference type="PANTHER" id="PTHR10877:SF150">
    <property type="entry name" value="REJ DOMAIN-CONTAINING PROTEIN"/>
    <property type="match status" value="1"/>
</dbReference>
<evidence type="ECO:0000256" key="1">
    <source>
        <dbReference type="ARBA" id="ARBA00004141"/>
    </source>
</evidence>
<dbReference type="EMBL" id="BMAT01005880">
    <property type="protein sequence ID" value="GFS01475.1"/>
    <property type="molecule type" value="Genomic_DNA"/>
</dbReference>
<dbReference type="GO" id="GO:0050982">
    <property type="term" value="P:detection of mechanical stimulus"/>
    <property type="evidence" value="ECO:0007669"/>
    <property type="project" value="TreeGrafter"/>
</dbReference>
<evidence type="ECO:0000256" key="8">
    <source>
        <dbReference type="SAM" id="Phobius"/>
    </source>
</evidence>
<dbReference type="PANTHER" id="PTHR10877">
    <property type="entry name" value="POLYCYSTIN FAMILY MEMBER"/>
    <property type="match status" value="1"/>
</dbReference>
<evidence type="ECO:0000256" key="4">
    <source>
        <dbReference type="ARBA" id="ARBA00022989"/>
    </source>
</evidence>
<feature type="transmembrane region" description="Helical" evidence="8">
    <location>
        <begin position="375"/>
        <end position="395"/>
    </location>
</feature>
<reference evidence="11 12" key="1">
    <citation type="journal article" date="2021" name="Elife">
        <title>Chloroplast acquisition without the gene transfer in kleptoplastic sea slugs, Plakobranchus ocellatus.</title>
        <authorList>
            <person name="Maeda T."/>
            <person name="Takahashi S."/>
            <person name="Yoshida T."/>
            <person name="Shimamura S."/>
            <person name="Takaki Y."/>
            <person name="Nagai Y."/>
            <person name="Toyoda A."/>
            <person name="Suzuki Y."/>
            <person name="Arimoto A."/>
            <person name="Ishii H."/>
            <person name="Satoh N."/>
            <person name="Nishiyama T."/>
            <person name="Hasebe M."/>
            <person name="Maruyama T."/>
            <person name="Minagawa J."/>
            <person name="Obokata J."/>
            <person name="Shigenobu S."/>
        </authorList>
    </citation>
    <scope>NUCLEOTIDE SEQUENCE [LARGE SCALE GENOMIC DNA]</scope>
</reference>
<dbReference type="InterPro" id="IPR051223">
    <property type="entry name" value="Polycystin"/>
</dbReference>
<feature type="non-terminal residue" evidence="11">
    <location>
        <position position="432"/>
    </location>
</feature>
<dbReference type="Proteomes" id="UP000762676">
    <property type="component" value="Unassembled WGS sequence"/>
</dbReference>
<keyword evidence="6" id="KW-0325">Glycoprotein</keyword>
<dbReference type="PRINTS" id="PR01433">
    <property type="entry name" value="POLYCYSTIN2"/>
</dbReference>
<dbReference type="InterPro" id="IPR013122">
    <property type="entry name" value="PKD1_2_channel"/>
</dbReference>
<dbReference type="GO" id="GO:0005262">
    <property type="term" value="F:calcium channel activity"/>
    <property type="evidence" value="ECO:0007669"/>
    <property type="project" value="TreeGrafter"/>
</dbReference>
<evidence type="ECO:0000256" key="5">
    <source>
        <dbReference type="ARBA" id="ARBA00023136"/>
    </source>
</evidence>
<dbReference type="Pfam" id="PF08016">
    <property type="entry name" value="PKD_channel"/>
    <property type="match status" value="1"/>
</dbReference>
<dbReference type="InterPro" id="IPR003915">
    <property type="entry name" value="PKD_2"/>
</dbReference>
<keyword evidence="5 8" id="KW-0472">Membrane</keyword>
<protein>
    <submittedName>
        <fullName evidence="11">Polycystic kidney disease protein 1-like 2</fullName>
    </submittedName>
</protein>
<dbReference type="GO" id="GO:0016020">
    <property type="term" value="C:membrane"/>
    <property type="evidence" value="ECO:0007669"/>
    <property type="project" value="UniProtKB-SubCell"/>
</dbReference>
<organism evidence="11 12">
    <name type="scientific">Elysia marginata</name>
    <dbReference type="NCBI Taxonomy" id="1093978"/>
    <lineage>
        <taxon>Eukaryota</taxon>
        <taxon>Metazoa</taxon>
        <taxon>Spiralia</taxon>
        <taxon>Lophotrochozoa</taxon>
        <taxon>Mollusca</taxon>
        <taxon>Gastropoda</taxon>
        <taxon>Heterobranchia</taxon>
        <taxon>Euthyneura</taxon>
        <taxon>Panpulmonata</taxon>
        <taxon>Sacoglossa</taxon>
        <taxon>Placobranchoidea</taxon>
        <taxon>Plakobranchidae</taxon>
        <taxon>Elysia</taxon>
    </lineage>
</organism>
<gene>
    <name evidence="11" type="ORF">ElyMa_002839600</name>
</gene>
<dbReference type="GO" id="GO:0005509">
    <property type="term" value="F:calcium ion binding"/>
    <property type="evidence" value="ECO:0007669"/>
    <property type="project" value="InterPro"/>
</dbReference>
<feature type="transmembrane region" description="Helical" evidence="8">
    <location>
        <begin position="415"/>
        <end position="431"/>
    </location>
</feature>
<proteinExistence type="inferred from homology"/>
<comment type="caution">
    <text evidence="11">The sequence shown here is derived from an EMBL/GenBank/DDBJ whole genome shotgun (WGS) entry which is preliminary data.</text>
</comment>
<name>A0AAV4HUU6_9GAST</name>
<keyword evidence="4 8" id="KW-1133">Transmembrane helix</keyword>
<feature type="region of interest" description="Disordered" evidence="7">
    <location>
        <begin position="1"/>
        <end position="69"/>
    </location>
</feature>
<keyword evidence="3 8" id="KW-0812">Transmembrane</keyword>
<dbReference type="InterPro" id="IPR046791">
    <property type="entry name" value="Polycystin_dom"/>
</dbReference>
<accession>A0AAV4HUU6</accession>
<comment type="subcellular location">
    <subcellularLocation>
        <location evidence="1">Membrane</location>
        <topology evidence="1">Multi-pass membrane protein</topology>
    </subcellularLocation>
</comment>
<feature type="domain" description="Polycystin cation channel PKD1/PKD2" evidence="9">
    <location>
        <begin position="282"/>
        <end position="430"/>
    </location>
</feature>
<evidence type="ECO:0000256" key="2">
    <source>
        <dbReference type="ARBA" id="ARBA00007200"/>
    </source>
</evidence>